<keyword evidence="4" id="KW-1185">Reference proteome</keyword>
<evidence type="ECO:0000256" key="1">
    <source>
        <dbReference type="ARBA" id="ARBA00006484"/>
    </source>
</evidence>
<sequence>MRGEDGGTGRTAIITGGNQGLGYQAAKNVAAAGDGWHVVIAGRNEEKVVGAVGRMRAESGNPRVDGMVLDLASLHSVRSFAEAFAAREDLPPLRALVLNAGLQVVSGTTYTEDGFETTFGVNHLGHYLLVNLLVGEMAPPARIVFVSSGTHDPEQRTGMPAPRYRGAKALAWPERYPDPDEEGEGTGVVGRRRYTTSKLANLYTSYELARRLAGSGVTSNAFDPGLMPGTGLARDWGSTARFAFDHVLPLLQPVFGMFGVNVNTVETSGRALARLVTDPELENVSGSYFEGEKEIRSSEQSYDSENAAELWETSAELVGLGAGETVLRIGDKVPKRA</sequence>
<dbReference type="Pfam" id="PF00106">
    <property type="entry name" value="adh_short"/>
    <property type="match status" value="1"/>
</dbReference>
<name>A0A6G8Q5C1_9ACTN</name>
<evidence type="ECO:0000256" key="2">
    <source>
        <dbReference type="ARBA" id="ARBA00023002"/>
    </source>
</evidence>
<dbReference type="GO" id="GO:0016491">
    <property type="term" value="F:oxidoreductase activity"/>
    <property type="evidence" value="ECO:0007669"/>
    <property type="project" value="UniProtKB-KW"/>
</dbReference>
<dbReference type="InterPro" id="IPR002347">
    <property type="entry name" value="SDR_fam"/>
</dbReference>
<dbReference type="SUPFAM" id="SSF51735">
    <property type="entry name" value="NAD(P)-binding Rossmann-fold domains"/>
    <property type="match status" value="1"/>
</dbReference>
<evidence type="ECO:0000313" key="4">
    <source>
        <dbReference type="Proteomes" id="UP000501452"/>
    </source>
</evidence>
<dbReference type="KEGG" id="rub:GBA63_02765"/>
<dbReference type="AlphaFoldDB" id="A0A6G8Q5C1"/>
<accession>A0A6G8Q5C1</accession>
<dbReference type="RefSeq" id="WP_166173283.1">
    <property type="nucleotide sequence ID" value="NZ_CP045119.1"/>
</dbReference>
<protein>
    <submittedName>
        <fullName evidence="3">SDR family NAD(P)-dependent oxidoreductase</fullName>
    </submittedName>
</protein>
<dbReference type="PRINTS" id="PR00081">
    <property type="entry name" value="GDHRDH"/>
</dbReference>
<proteinExistence type="inferred from homology"/>
<dbReference type="EMBL" id="CP045119">
    <property type="protein sequence ID" value="QIN81671.1"/>
    <property type="molecule type" value="Genomic_DNA"/>
</dbReference>
<dbReference type="Proteomes" id="UP000501452">
    <property type="component" value="Chromosome"/>
</dbReference>
<dbReference type="Gene3D" id="3.40.50.720">
    <property type="entry name" value="NAD(P)-binding Rossmann-like Domain"/>
    <property type="match status" value="1"/>
</dbReference>
<dbReference type="InterPro" id="IPR036291">
    <property type="entry name" value="NAD(P)-bd_dom_sf"/>
</dbReference>
<evidence type="ECO:0000313" key="3">
    <source>
        <dbReference type="EMBL" id="QIN81671.1"/>
    </source>
</evidence>
<dbReference type="PANTHER" id="PTHR24320">
    <property type="entry name" value="RETINOL DEHYDROGENASE"/>
    <property type="match status" value="1"/>
</dbReference>
<reference evidence="3 4" key="1">
    <citation type="submission" date="2019-10" db="EMBL/GenBank/DDBJ databases">
        <title>Rubrobacter sp nov SCSIO 52090 isolated from a deep-sea sediment in the South China Sea.</title>
        <authorList>
            <person name="Chen R.W."/>
        </authorList>
    </citation>
    <scope>NUCLEOTIDE SEQUENCE [LARGE SCALE GENOMIC DNA]</scope>
    <source>
        <strain evidence="3 4">SCSIO 52909</strain>
    </source>
</reference>
<organism evidence="3 4">
    <name type="scientific">Rubrobacter tropicus</name>
    <dbReference type="NCBI Taxonomy" id="2653851"/>
    <lineage>
        <taxon>Bacteria</taxon>
        <taxon>Bacillati</taxon>
        <taxon>Actinomycetota</taxon>
        <taxon>Rubrobacteria</taxon>
        <taxon>Rubrobacterales</taxon>
        <taxon>Rubrobacteraceae</taxon>
        <taxon>Rubrobacter</taxon>
    </lineage>
</organism>
<comment type="similarity">
    <text evidence="1">Belongs to the short-chain dehydrogenases/reductases (SDR) family.</text>
</comment>
<dbReference type="PANTHER" id="PTHR24320:SF152">
    <property type="entry name" value="SHORT-CHAIN DEHYDROGENASE_REDUCTASE FAMILY PROTEIN"/>
    <property type="match status" value="1"/>
</dbReference>
<keyword evidence="2" id="KW-0560">Oxidoreductase</keyword>
<gene>
    <name evidence="3" type="ORF">GBA63_02765</name>
</gene>